<dbReference type="Proteomes" id="UP000284657">
    <property type="component" value="Unassembled WGS sequence"/>
</dbReference>
<proteinExistence type="predicted"/>
<feature type="transmembrane region" description="Helical" evidence="1">
    <location>
        <begin position="706"/>
        <end position="725"/>
    </location>
</feature>
<dbReference type="SUPFAM" id="SSF56112">
    <property type="entry name" value="Protein kinase-like (PK-like)"/>
    <property type="match status" value="1"/>
</dbReference>
<dbReference type="GO" id="GO:0005524">
    <property type="term" value="F:ATP binding"/>
    <property type="evidence" value="ECO:0007669"/>
    <property type="project" value="InterPro"/>
</dbReference>
<evidence type="ECO:0000256" key="1">
    <source>
        <dbReference type="SAM" id="Phobius"/>
    </source>
</evidence>
<sequence length="840" mass="94869">MVPCPDVGLLEACKAECVAPEFASAALDHKSSSRTSLALDVWSLGVMILKVFASGKMLVEFQDCAKPRDIFELLDETGTDGELSSTCYFERSIAAFVSNEDMKDLLRQCFRRNPLSRPSVGNILKHKAFQVKEREVSRRTRVKSSKISQELSAIIEEQGILKATDEPERKTNGKDQQTCEVQDNQLEDVSPEPFPPSLWLFLPPQELELDLNQGASFYSMDQWVSKLKHLQQQRAEEIRFPLVFMCEVCDSNTAVPCNITKTTKFGVSVPSSLLPLVMPLVRETMLFLEARAILSNGLSVGEASGLAGLQQWKELRTFYSALEHMELATVNPVNEVMFAPMELQLQSQDPSKAQQVLNELKGLVFSEEKREYVRNLLNALASDEKLEAQVERNSWASLRRCDVTREIVAEVATFHDVFGVLGIPTIVVLVLSAVWTFMLAVIQVHADMMANTIMNTTEFDNGEFWLLPQPDTALVVSSVVLLSLFGIGYAGLAVIMTAVLDLPKLIFQTITLFTYLQSGFPTAIIYYYSVLLLCNWLMACYRSQHYVADPDLIIARLYYAFDLFFAVFAPLVVLIYFIDSFEFDRGAFMTRLETIGVGTFDTVARIFGDPSEISSFCNAFHYLQFSSGSTLFYKSALNVLSLYKWRKIILTLIHNHHERQAERNRKALVEPAVSNLSRSVSIRMAITRKIEAASKPKFGKHFVPKLFLSLVFLTAGIVSFVYSIGSVRSTIDLCGKYDKCVVMSYQWNFGYEHCTCLVFADRQIKPTTYTEWIDPVDTTANLAELSIAGELRIVQIINRAVPELPEELRKCHELEQLILAYTKTELLPEWISEFSNLQYL</sequence>
<dbReference type="AlphaFoldDB" id="A0A3F2RS49"/>
<keyword evidence="1" id="KW-1133">Transmembrane helix</keyword>
<organism evidence="4 5">
    <name type="scientific">Phytophthora kernoviae</name>
    <dbReference type="NCBI Taxonomy" id="325452"/>
    <lineage>
        <taxon>Eukaryota</taxon>
        <taxon>Sar</taxon>
        <taxon>Stramenopiles</taxon>
        <taxon>Oomycota</taxon>
        <taxon>Peronosporomycetes</taxon>
        <taxon>Peronosporales</taxon>
        <taxon>Peronosporaceae</taxon>
        <taxon>Phytophthora</taxon>
    </lineage>
</organism>
<dbReference type="PROSITE" id="PS50011">
    <property type="entry name" value="PROTEIN_KINASE_DOM"/>
    <property type="match status" value="1"/>
</dbReference>
<dbReference type="Proteomes" id="UP000277300">
    <property type="component" value="Unassembled WGS sequence"/>
</dbReference>
<keyword evidence="1" id="KW-0812">Transmembrane</keyword>
<dbReference type="EMBL" id="MBDO02000102">
    <property type="protein sequence ID" value="RLN63206.1"/>
    <property type="molecule type" value="Genomic_DNA"/>
</dbReference>
<dbReference type="EMBL" id="MBAD02000809">
    <property type="protein sequence ID" value="RLN62550.1"/>
    <property type="molecule type" value="Genomic_DNA"/>
</dbReference>
<protein>
    <recommendedName>
        <fullName evidence="2">Protein kinase domain-containing protein</fullName>
    </recommendedName>
</protein>
<keyword evidence="1" id="KW-0472">Membrane</keyword>
<name>A0A3F2RS49_9STRA</name>
<dbReference type="InterPro" id="IPR000719">
    <property type="entry name" value="Prot_kinase_dom"/>
</dbReference>
<comment type="caution">
    <text evidence="4">The sequence shown here is derived from an EMBL/GenBank/DDBJ whole genome shotgun (WGS) entry which is preliminary data.</text>
</comment>
<gene>
    <name evidence="3" type="ORF">BBJ29_002827</name>
    <name evidence="4" type="ORF">BBP00_00004306</name>
</gene>
<feature type="transmembrane region" description="Helical" evidence="1">
    <location>
        <begin position="512"/>
        <end position="538"/>
    </location>
</feature>
<accession>A0A3F2RS49</accession>
<evidence type="ECO:0000313" key="5">
    <source>
        <dbReference type="Proteomes" id="UP000277300"/>
    </source>
</evidence>
<feature type="domain" description="Protein kinase" evidence="2">
    <location>
        <begin position="1"/>
        <end position="129"/>
    </location>
</feature>
<dbReference type="Gene3D" id="1.10.510.10">
    <property type="entry name" value="Transferase(Phosphotransferase) domain 1"/>
    <property type="match status" value="1"/>
</dbReference>
<feature type="transmembrane region" description="Helical" evidence="1">
    <location>
        <begin position="558"/>
        <end position="578"/>
    </location>
</feature>
<dbReference type="OrthoDB" id="166170at2759"/>
<dbReference type="InterPro" id="IPR011009">
    <property type="entry name" value="Kinase-like_dom_sf"/>
</dbReference>
<dbReference type="GO" id="GO:0004672">
    <property type="term" value="F:protein kinase activity"/>
    <property type="evidence" value="ECO:0007669"/>
    <property type="project" value="InterPro"/>
</dbReference>
<evidence type="ECO:0000313" key="4">
    <source>
        <dbReference type="EMBL" id="RLN63206.1"/>
    </source>
</evidence>
<evidence type="ECO:0000313" key="3">
    <source>
        <dbReference type="EMBL" id="RLN62550.1"/>
    </source>
</evidence>
<feature type="transmembrane region" description="Helical" evidence="1">
    <location>
        <begin position="473"/>
        <end position="500"/>
    </location>
</feature>
<evidence type="ECO:0000259" key="2">
    <source>
        <dbReference type="PROSITE" id="PS50011"/>
    </source>
</evidence>
<reference evidence="5 6" key="1">
    <citation type="submission" date="2018-07" db="EMBL/GenBank/DDBJ databases">
        <title>Genome sequencing of oomycete isolates from Chile give support for New Zealand origin for Phytophthora kernoviae and make available the first Nothophytophthora sp. genome.</title>
        <authorList>
            <person name="Studholme D.J."/>
            <person name="Sanfuentes E."/>
            <person name="Panda P."/>
            <person name="Hill R."/>
            <person name="Sambles C."/>
            <person name="Grant M."/>
            <person name="Williams N.M."/>
            <person name="Mcdougal R.L."/>
        </authorList>
    </citation>
    <scope>NUCLEOTIDE SEQUENCE [LARGE SCALE GENOMIC DNA]</scope>
    <source>
        <strain evidence="4">Chile6</strain>
        <strain evidence="3">Chile7</strain>
    </source>
</reference>
<evidence type="ECO:0000313" key="6">
    <source>
        <dbReference type="Proteomes" id="UP000284657"/>
    </source>
</evidence>
<feature type="transmembrane region" description="Helical" evidence="1">
    <location>
        <begin position="417"/>
        <end position="442"/>
    </location>
</feature>